<proteinExistence type="predicted"/>
<evidence type="ECO:0000313" key="2">
    <source>
        <dbReference type="Proteomes" id="UP000008315"/>
    </source>
</evidence>
<sequence>MFILIDNESLGAAAMINTKDDPIKKFLENTHVLTDFCSQNGWIINESIQYEVLDRQPGELLIYVTFLESIMEGSGCQCDQKSCYGRLKLILNNKGEIVSACTV</sequence>
<organism evidence="1 2">
    <name type="scientific">Methylotuvimicrobium alcaliphilum (strain DSM 19304 / NCIMB 14124 / VKM B-2133 / 20Z)</name>
    <name type="common">Methylomicrobium alcaliphilum</name>
    <dbReference type="NCBI Taxonomy" id="1091494"/>
    <lineage>
        <taxon>Bacteria</taxon>
        <taxon>Pseudomonadati</taxon>
        <taxon>Pseudomonadota</taxon>
        <taxon>Gammaproteobacteria</taxon>
        <taxon>Methylococcales</taxon>
        <taxon>Methylococcaceae</taxon>
        <taxon>Methylotuvimicrobium</taxon>
    </lineage>
</organism>
<dbReference type="PATRIC" id="fig|271065.3.peg.1774"/>
<gene>
    <name evidence="1" type="ordered locus">MEALZ_1731</name>
</gene>
<evidence type="ECO:0000313" key="1">
    <source>
        <dbReference type="EMBL" id="CCE23417.1"/>
    </source>
</evidence>
<dbReference type="EMBL" id="FO082060">
    <property type="protein sequence ID" value="CCE23417.1"/>
    <property type="molecule type" value="Genomic_DNA"/>
</dbReference>
<dbReference type="STRING" id="1091494.MEALZ_1731"/>
<name>G4T0Y3_META2</name>
<dbReference type="KEGG" id="mah:MEALZ_1731"/>
<accession>G4T0Y3</accession>
<protein>
    <submittedName>
        <fullName evidence="1">Uncharacterized protein</fullName>
    </submittedName>
</protein>
<dbReference type="AlphaFoldDB" id="G4T0Y3"/>
<reference evidence="2" key="1">
    <citation type="journal article" date="2012" name="J. Bacteriol.">
        <title>Genome sequence of the haloalkaliphilic methanotrophic bacterium Methylomicrobium alcaliphilum 20Z.</title>
        <authorList>
            <person name="Vuilleumier S."/>
            <person name="Khmelenina V.N."/>
            <person name="Bringel F."/>
            <person name="Reshetnikov A.S."/>
            <person name="Lajus A."/>
            <person name="Mangenot S."/>
            <person name="Rouy Z."/>
            <person name="Op den Camp H.J."/>
            <person name="Jetten M.S."/>
            <person name="Dispirito A.A."/>
            <person name="Dunfield P."/>
            <person name="Klotz M.G."/>
            <person name="Semrau J.D."/>
            <person name="Stein L.Y."/>
            <person name="Barbe V."/>
            <person name="Medigue C."/>
            <person name="Trotsenko Y.A."/>
            <person name="Kalyuzhnaya M.G."/>
        </authorList>
    </citation>
    <scope>NUCLEOTIDE SEQUENCE [LARGE SCALE GENOMIC DNA]</scope>
    <source>
        <strain evidence="2">DSM 19304 / NCIMB 14124 / VKM B-2133 / 20Z</strain>
    </source>
</reference>
<dbReference type="HOGENOM" id="CLU_178447_0_0_6"/>
<dbReference type="Proteomes" id="UP000008315">
    <property type="component" value="Chromosome"/>
</dbReference>
<keyword evidence="2" id="KW-1185">Reference proteome</keyword>